<feature type="domain" description="CCDC43 PWI-like" evidence="5">
    <location>
        <begin position="14"/>
        <end position="84"/>
    </location>
</feature>
<feature type="compositionally biased region" description="Acidic residues" evidence="4">
    <location>
        <begin position="137"/>
        <end position="147"/>
    </location>
</feature>
<feature type="compositionally biased region" description="Basic and acidic residues" evidence="4">
    <location>
        <begin position="176"/>
        <end position="245"/>
    </location>
</feature>
<dbReference type="PANTHER" id="PTHR31684">
    <property type="entry name" value="COILED-COIL DOMAIN-CONTAINING PROTEIN 43"/>
    <property type="match status" value="1"/>
</dbReference>
<evidence type="ECO:0000256" key="4">
    <source>
        <dbReference type="SAM" id="MobiDB-lite"/>
    </source>
</evidence>
<accession>A0AAV4IW24</accession>
<dbReference type="InterPro" id="IPR058771">
    <property type="entry name" value="PWI_CCDC43"/>
</dbReference>
<evidence type="ECO:0000256" key="3">
    <source>
        <dbReference type="ARBA" id="ARBA00023054"/>
    </source>
</evidence>
<comment type="similarity">
    <text evidence="1">Belongs to the CCDC43 family.</text>
</comment>
<organism evidence="6 7">
    <name type="scientific">Elysia marginata</name>
    <dbReference type="NCBI Taxonomy" id="1093978"/>
    <lineage>
        <taxon>Eukaryota</taxon>
        <taxon>Metazoa</taxon>
        <taxon>Spiralia</taxon>
        <taxon>Lophotrochozoa</taxon>
        <taxon>Mollusca</taxon>
        <taxon>Gastropoda</taxon>
        <taxon>Heterobranchia</taxon>
        <taxon>Euthyneura</taxon>
        <taxon>Panpulmonata</taxon>
        <taxon>Sacoglossa</taxon>
        <taxon>Placobranchoidea</taxon>
        <taxon>Plakobranchidae</taxon>
        <taxon>Elysia</taxon>
    </lineage>
</organism>
<proteinExistence type="inferred from homology"/>
<gene>
    <name evidence="6" type="ORF">ElyMa_001432700</name>
</gene>
<sequence>MYQTTNMATPIMSGTFDVWLTEKLTSVSPDIDTDVFVSYIIGILDENADEDTEESIVELLSGVVEPDEASKATKSILCQWDATKHERTSAEEETDMGDKLSEMLGKQTLATVQEKKLTKEEAERKAAILAQYSQVSDGEETDEEDEPPVTAASSDDNPVHHHHQPASHTAGSVAKSKVEAKDPLLVRNVNKEEVNKAEREKREKAKEEGEKKKEKDKLDRQAQKQKQQDRKDAEKKRTQKGEKRR</sequence>
<dbReference type="PANTHER" id="PTHR31684:SF2">
    <property type="entry name" value="COILED-COIL DOMAIN-CONTAINING PROTEIN 43"/>
    <property type="match status" value="1"/>
</dbReference>
<evidence type="ECO:0000256" key="2">
    <source>
        <dbReference type="ARBA" id="ARBA00016648"/>
    </source>
</evidence>
<dbReference type="InterPro" id="IPR037666">
    <property type="entry name" value="CCDC43"/>
</dbReference>
<dbReference type="AlphaFoldDB" id="A0AAV4IW24"/>
<keyword evidence="3" id="KW-0175">Coiled coil</keyword>
<evidence type="ECO:0000259" key="5">
    <source>
        <dbReference type="Pfam" id="PF26091"/>
    </source>
</evidence>
<evidence type="ECO:0000313" key="7">
    <source>
        <dbReference type="Proteomes" id="UP000762676"/>
    </source>
</evidence>
<dbReference type="Pfam" id="PF26091">
    <property type="entry name" value="PWI_CCDC43"/>
    <property type="match status" value="1"/>
</dbReference>
<name>A0AAV4IW24_9GAST</name>
<evidence type="ECO:0000313" key="6">
    <source>
        <dbReference type="EMBL" id="GFS14774.1"/>
    </source>
</evidence>
<reference evidence="6 7" key="1">
    <citation type="journal article" date="2021" name="Elife">
        <title>Chloroplast acquisition without the gene transfer in kleptoplastic sea slugs, Plakobranchus ocellatus.</title>
        <authorList>
            <person name="Maeda T."/>
            <person name="Takahashi S."/>
            <person name="Yoshida T."/>
            <person name="Shimamura S."/>
            <person name="Takaki Y."/>
            <person name="Nagai Y."/>
            <person name="Toyoda A."/>
            <person name="Suzuki Y."/>
            <person name="Arimoto A."/>
            <person name="Ishii H."/>
            <person name="Satoh N."/>
            <person name="Nishiyama T."/>
            <person name="Hasebe M."/>
            <person name="Maruyama T."/>
            <person name="Minagawa J."/>
            <person name="Obokata J."/>
            <person name="Shigenobu S."/>
        </authorList>
    </citation>
    <scope>NUCLEOTIDE SEQUENCE [LARGE SCALE GENOMIC DNA]</scope>
</reference>
<feature type="region of interest" description="Disordered" evidence="4">
    <location>
        <begin position="130"/>
        <end position="245"/>
    </location>
</feature>
<evidence type="ECO:0000256" key="1">
    <source>
        <dbReference type="ARBA" id="ARBA00005305"/>
    </source>
</evidence>
<comment type="caution">
    <text evidence="6">The sequence shown here is derived from an EMBL/GenBank/DDBJ whole genome shotgun (WGS) entry which is preliminary data.</text>
</comment>
<dbReference type="Proteomes" id="UP000762676">
    <property type="component" value="Unassembled WGS sequence"/>
</dbReference>
<keyword evidence="7" id="KW-1185">Reference proteome</keyword>
<protein>
    <recommendedName>
        <fullName evidence="2">Coiled-coil domain-containing protein 43</fullName>
    </recommendedName>
</protein>
<dbReference type="EMBL" id="BMAT01002812">
    <property type="protein sequence ID" value="GFS14774.1"/>
    <property type="molecule type" value="Genomic_DNA"/>
</dbReference>